<dbReference type="SUPFAM" id="SSF51905">
    <property type="entry name" value="FAD/NAD(P)-binding domain"/>
    <property type="match status" value="1"/>
</dbReference>
<dbReference type="PANTHER" id="PTHR42685">
    <property type="entry name" value="GERANYLGERANYL DIPHOSPHATE REDUCTASE"/>
    <property type="match status" value="1"/>
</dbReference>
<dbReference type="Proteomes" id="UP000291981">
    <property type="component" value="Unassembled WGS sequence"/>
</dbReference>
<evidence type="ECO:0000313" key="2">
    <source>
        <dbReference type="EMBL" id="TAI49820.1"/>
    </source>
</evidence>
<dbReference type="Pfam" id="PF01494">
    <property type="entry name" value="FAD_binding_3"/>
    <property type="match status" value="1"/>
</dbReference>
<feature type="domain" description="FAD-binding" evidence="1">
    <location>
        <begin position="4"/>
        <end position="299"/>
    </location>
</feature>
<reference evidence="2 3" key="1">
    <citation type="submission" date="2019-02" db="EMBL/GenBank/DDBJ databases">
        <title>Draft genome sequence of Muricauda sp. 176CP4-71.</title>
        <authorList>
            <person name="Park J.-S."/>
        </authorList>
    </citation>
    <scope>NUCLEOTIDE SEQUENCE [LARGE SCALE GENOMIC DNA]</scope>
    <source>
        <strain evidence="2 3">176CP4-71</strain>
    </source>
</reference>
<dbReference type="InterPro" id="IPR050407">
    <property type="entry name" value="Geranylgeranyl_reductase"/>
</dbReference>
<name>A0A4V2HT08_9FLAO</name>
<keyword evidence="3" id="KW-1185">Reference proteome</keyword>
<dbReference type="OrthoDB" id="1142316at2"/>
<dbReference type="EMBL" id="SGIU01000001">
    <property type="protein sequence ID" value="TAI49820.1"/>
    <property type="molecule type" value="Genomic_DNA"/>
</dbReference>
<evidence type="ECO:0000313" key="3">
    <source>
        <dbReference type="Proteomes" id="UP000291981"/>
    </source>
</evidence>
<organism evidence="2 3">
    <name type="scientific">Flagellimonas allohymeniacidonis</name>
    <dbReference type="NCBI Taxonomy" id="2517819"/>
    <lineage>
        <taxon>Bacteria</taxon>
        <taxon>Pseudomonadati</taxon>
        <taxon>Bacteroidota</taxon>
        <taxon>Flavobacteriia</taxon>
        <taxon>Flavobacteriales</taxon>
        <taxon>Flavobacteriaceae</taxon>
        <taxon>Flagellimonas</taxon>
    </lineage>
</organism>
<dbReference type="PRINTS" id="PR00420">
    <property type="entry name" value="RNGMNOXGNASE"/>
</dbReference>
<dbReference type="GO" id="GO:0071949">
    <property type="term" value="F:FAD binding"/>
    <property type="evidence" value="ECO:0007669"/>
    <property type="project" value="InterPro"/>
</dbReference>
<accession>A0A4V2HT08</accession>
<sequence length="375" mass="42188">MNSVEIAIIGGGLAGLTAALDLVDRGKEVLIIEKNKYPKHKVCGEYVSNEVKPYLGHLGIDLDRFNLPQITTLQLSTQKGKSVSVDLPSGGFGISRYTFDNLLYEKAFEKGVQFLFDTVSDVTFDGDVFQLTTSEDRKIECKVAIGAFGKRSNLDKKLNRSFINNKSPWLGIKGHYTAYPHPEHLVGLHNFPGGYGGLSKTEDGCINFCYLVQYESFKKEGTVEEFHKNVISENPLLKEFLMTAKLKFEKPLSIAQISFDRKKAVENHMLMCGDTAGLIHPLCGNGMAMAIHSAKIAAEQIDLFLENKEYHRNIMELNYQRAWKKNFSKRMWMGRRLQALMIHTEWFDMAISTLANSKRLLRGVIASTHGKPITV</sequence>
<proteinExistence type="predicted"/>
<dbReference type="InterPro" id="IPR036188">
    <property type="entry name" value="FAD/NAD-bd_sf"/>
</dbReference>
<dbReference type="AlphaFoldDB" id="A0A4V2HT08"/>
<gene>
    <name evidence="2" type="ORF">EW142_03425</name>
</gene>
<protein>
    <submittedName>
        <fullName evidence="2">NAD(P)/FAD-dependent oxidoreductase</fullName>
    </submittedName>
</protein>
<dbReference type="InterPro" id="IPR002938">
    <property type="entry name" value="FAD-bd"/>
</dbReference>
<comment type="caution">
    <text evidence="2">The sequence shown here is derived from an EMBL/GenBank/DDBJ whole genome shotgun (WGS) entry which is preliminary data.</text>
</comment>
<dbReference type="PANTHER" id="PTHR42685:SF22">
    <property type="entry name" value="CONDITIONED MEDIUM FACTOR RECEPTOR 1"/>
    <property type="match status" value="1"/>
</dbReference>
<evidence type="ECO:0000259" key="1">
    <source>
        <dbReference type="Pfam" id="PF01494"/>
    </source>
</evidence>
<dbReference type="Gene3D" id="3.50.50.60">
    <property type="entry name" value="FAD/NAD(P)-binding domain"/>
    <property type="match status" value="1"/>
</dbReference>